<dbReference type="CDD" id="cd00067">
    <property type="entry name" value="GAL4"/>
    <property type="match status" value="1"/>
</dbReference>
<comment type="similarity">
    <text evidence="2">Belongs to the ERT1/acuK family.</text>
</comment>
<dbReference type="GO" id="GO:0008270">
    <property type="term" value="F:zinc ion binding"/>
    <property type="evidence" value="ECO:0007669"/>
    <property type="project" value="InterPro"/>
</dbReference>
<keyword evidence="10" id="KW-0539">Nucleus</keyword>
<dbReference type="AlphaFoldDB" id="A0AAD7A125"/>
<keyword evidence="7" id="KW-0238">DNA-binding</keyword>
<dbReference type="InterPro" id="IPR000014">
    <property type="entry name" value="PAS"/>
</dbReference>
<evidence type="ECO:0000256" key="12">
    <source>
        <dbReference type="SAM" id="MobiDB-lite"/>
    </source>
</evidence>
<dbReference type="GO" id="GO:0005634">
    <property type="term" value="C:nucleus"/>
    <property type="evidence" value="ECO:0007669"/>
    <property type="project" value="UniProtKB-SubCell"/>
</dbReference>
<evidence type="ECO:0000256" key="10">
    <source>
        <dbReference type="ARBA" id="ARBA00023242"/>
    </source>
</evidence>
<dbReference type="SMART" id="SM00066">
    <property type="entry name" value="GAL4"/>
    <property type="match status" value="1"/>
</dbReference>
<keyword evidence="8" id="KW-0010">Activator</keyword>
<evidence type="ECO:0000256" key="9">
    <source>
        <dbReference type="ARBA" id="ARBA00023163"/>
    </source>
</evidence>
<feature type="domain" description="Zn(2)-C6 fungal-type" evidence="13">
    <location>
        <begin position="90"/>
        <end position="120"/>
    </location>
</feature>
<evidence type="ECO:0000256" key="2">
    <source>
        <dbReference type="ARBA" id="ARBA00010855"/>
    </source>
</evidence>
<name>A0AAD7A125_9AGAR</name>
<evidence type="ECO:0000256" key="6">
    <source>
        <dbReference type="ARBA" id="ARBA00023015"/>
    </source>
</evidence>
<feature type="compositionally biased region" description="Low complexity" evidence="12">
    <location>
        <begin position="219"/>
        <end position="233"/>
    </location>
</feature>
<dbReference type="Pfam" id="PF00172">
    <property type="entry name" value="Zn_clus"/>
    <property type="match status" value="1"/>
</dbReference>
<evidence type="ECO:0000313" key="15">
    <source>
        <dbReference type="Proteomes" id="UP001218218"/>
    </source>
</evidence>
<feature type="compositionally biased region" description="Polar residues" evidence="12">
    <location>
        <begin position="244"/>
        <end position="261"/>
    </location>
</feature>
<evidence type="ECO:0000259" key="13">
    <source>
        <dbReference type="PROSITE" id="PS50048"/>
    </source>
</evidence>
<feature type="compositionally biased region" description="Pro residues" evidence="12">
    <location>
        <begin position="157"/>
        <end position="179"/>
    </location>
</feature>
<feature type="region of interest" description="Disordered" evidence="12">
    <location>
        <begin position="214"/>
        <end position="284"/>
    </location>
</feature>
<gene>
    <name evidence="14" type="ORF">DFH08DRAFT_204379</name>
</gene>
<dbReference type="PROSITE" id="PS50048">
    <property type="entry name" value="ZN2_CY6_FUNGAL_2"/>
    <property type="match status" value="1"/>
</dbReference>
<dbReference type="SUPFAM" id="SSF57701">
    <property type="entry name" value="Zn2/Cys6 DNA-binding domain"/>
    <property type="match status" value="1"/>
</dbReference>
<evidence type="ECO:0000256" key="3">
    <source>
        <dbReference type="ARBA" id="ARBA00022432"/>
    </source>
</evidence>
<dbReference type="InterPro" id="IPR036864">
    <property type="entry name" value="Zn2-C6_fun-type_DNA-bd_sf"/>
</dbReference>
<feature type="compositionally biased region" description="Basic residues" evidence="12">
    <location>
        <begin position="76"/>
        <end position="88"/>
    </location>
</feature>
<dbReference type="InterPro" id="IPR050335">
    <property type="entry name" value="ERT1_acuK_gluconeogen_tf"/>
</dbReference>
<feature type="region of interest" description="Disordered" evidence="12">
    <location>
        <begin position="133"/>
        <end position="193"/>
    </location>
</feature>
<feature type="compositionally biased region" description="Polar residues" evidence="12">
    <location>
        <begin position="10"/>
        <end position="32"/>
    </location>
</feature>
<evidence type="ECO:0000256" key="11">
    <source>
        <dbReference type="ARBA" id="ARBA00040903"/>
    </source>
</evidence>
<sequence>MSAAIRPAPVNQSFGNTISHQTAPQTAAQKQLQPHPGPAAPVPASLKRKPSQIALQNTDDETQDESLPSETQAPRARGRDRPKKKKASRACVHCQKAHLTCDDSRPCQRCVKRGIADCTEGHRKKAKYLLDEEELEKLKSRRGKSSSAPEASAEPSPVQPAPAPPPPPPPAPAAQPPFDPGDQLFAPVPFDPSFPFGSEAANLEYSILSAILGNPSPPETTTSPDPSAPPYSTWSSDGPMEFTASRNSNDFTTFPDQQIVQPSDTTLSTSPTTSFLTYPYPQPPEQQEALQYTPEFQQDLHPLQPRFPLNGRPRSPRFSDKEFLSPSQASGPSFAHANAIPDVHSGGNGNANGSHGSQLQNINDRVTMPYDYTEGYHFLMKHLPSRFEKNDILRVVRALAIFRPSLIALQMPLSFDDEVFVEKCFQRSLLELDKLISFSGTPTVVWRRTGEICLVAPEFCMLTEWSLDELVGRKKYIYELFENQSVVEYWENFASHAFENTTQSVYSHCVLLKPNGAPVPSTFCFSVRRDLFDLPSVVIGQWLPLL</sequence>
<dbReference type="CDD" id="cd00130">
    <property type="entry name" value="PAS"/>
    <property type="match status" value="1"/>
</dbReference>
<dbReference type="Pfam" id="PF24990">
    <property type="entry name" value="PAS_13"/>
    <property type="match status" value="1"/>
</dbReference>
<protein>
    <recommendedName>
        <fullName evidence="11">Transcription activator of gluconeogenesis ERT1</fullName>
    </recommendedName>
</protein>
<evidence type="ECO:0000256" key="1">
    <source>
        <dbReference type="ARBA" id="ARBA00004123"/>
    </source>
</evidence>
<keyword evidence="15" id="KW-1185">Reference proteome</keyword>
<dbReference type="InterPro" id="IPR001138">
    <property type="entry name" value="Zn2Cys6_DnaBD"/>
</dbReference>
<feature type="region of interest" description="Disordered" evidence="12">
    <location>
        <begin position="301"/>
        <end position="360"/>
    </location>
</feature>
<dbReference type="PANTHER" id="PTHR47659">
    <property type="entry name" value="ZN(II)2CYS6 TRANSCRIPTION FACTOR (EUROFUNG)-RELATED"/>
    <property type="match status" value="1"/>
</dbReference>
<dbReference type="InterPro" id="IPR056751">
    <property type="entry name" value="PAS_13"/>
</dbReference>
<accession>A0AAD7A125</accession>
<evidence type="ECO:0000256" key="7">
    <source>
        <dbReference type="ARBA" id="ARBA00023125"/>
    </source>
</evidence>
<dbReference type="GO" id="GO:0009267">
    <property type="term" value="P:cellular response to starvation"/>
    <property type="evidence" value="ECO:0007669"/>
    <property type="project" value="TreeGrafter"/>
</dbReference>
<organism evidence="14 15">
    <name type="scientific">Mycena albidolilacea</name>
    <dbReference type="NCBI Taxonomy" id="1033008"/>
    <lineage>
        <taxon>Eukaryota</taxon>
        <taxon>Fungi</taxon>
        <taxon>Dikarya</taxon>
        <taxon>Basidiomycota</taxon>
        <taxon>Agaricomycotina</taxon>
        <taxon>Agaricomycetes</taxon>
        <taxon>Agaricomycetidae</taxon>
        <taxon>Agaricales</taxon>
        <taxon>Marasmiineae</taxon>
        <taxon>Mycenaceae</taxon>
        <taxon>Mycena</taxon>
    </lineage>
</organism>
<dbReference type="GO" id="GO:0000981">
    <property type="term" value="F:DNA-binding transcription factor activity, RNA polymerase II-specific"/>
    <property type="evidence" value="ECO:0007669"/>
    <property type="project" value="InterPro"/>
</dbReference>
<evidence type="ECO:0000256" key="4">
    <source>
        <dbReference type="ARBA" id="ARBA00022723"/>
    </source>
</evidence>
<evidence type="ECO:0000256" key="5">
    <source>
        <dbReference type="ARBA" id="ARBA00022833"/>
    </source>
</evidence>
<feature type="region of interest" description="Disordered" evidence="12">
    <location>
        <begin position="1"/>
        <end position="95"/>
    </location>
</feature>
<keyword evidence="6" id="KW-0805">Transcription regulation</keyword>
<dbReference type="SUPFAM" id="SSF55785">
    <property type="entry name" value="PYP-like sensor domain (PAS domain)"/>
    <property type="match status" value="1"/>
</dbReference>
<evidence type="ECO:0000256" key="8">
    <source>
        <dbReference type="ARBA" id="ARBA00023159"/>
    </source>
</evidence>
<dbReference type="PANTHER" id="PTHR47659:SF1">
    <property type="entry name" value="TRANSCRIPTION ACTIVATOR OF GLUCONEOGENESIS ERT1"/>
    <property type="match status" value="1"/>
</dbReference>
<keyword evidence="4" id="KW-0479">Metal-binding</keyword>
<keyword evidence="3" id="KW-0312">Gluconeogenesis</keyword>
<dbReference type="EMBL" id="JARIHO010000020">
    <property type="protein sequence ID" value="KAJ7346867.1"/>
    <property type="molecule type" value="Genomic_DNA"/>
</dbReference>
<dbReference type="GO" id="GO:0000977">
    <property type="term" value="F:RNA polymerase II transcription regulatory region sequence-specific DNA binding"/>
    <property type="evidence" value="ECO:0007669"/>
    <property type="project" value="TreeGrafter"/>
</dbReference>
<reference evidence="14" key="1">
    <citation type="submission" date="2023-03" db="EMBL/GenBank/DDBJ databases">
        <title>Massive genome expansion in bonnet fungi (Mycena s.s.) driven by repeated elements and novel gene families across ecological guilds.</title>
        <authorList>
            <consortium name="Lawrence Berkeley National Laboratory"/>
            <person name="Harder C.B."/>
            <person name="Miyauchi S."/>
            <person name="Viragh M."/>
            <person name="Kuo A."/>
            <person name="Thoen E."/>
            <person name="Andreopoulos B."/>
            <person name="Lu D."/>
            <person name="Skrede I."/>
            <person name="Drula E."/>
            <person name="Henrissat B."/>
            <person name="Morin E."/>
            <person name="Kohler A."/>
            <person name="Barry K."/>
            <person name="LaButti K."/>
            <person name="Morin E."/>
            <person name="Salamov A."/>
            <person name="Lipzen A."/>
            <person name="Mereny Z."/>
            <person name="Hegedus B."/>
            <person name="Baldrian P."/>
            <person name="Stursova M."/>
            <person name="Weitz H."/>
            <person name="Taylor A."/>
            <person name="Grigoriev I.V."/>
            <person name="Nagy L.G."/>
            <person name="Martin F."/>
            <person name="Kauserud H."/>
        </authorList>
    </citation>
    <scope>NUCLEOTIDE SEQUENCE</scope>
    <source>
        <strain evidence="14">CBHHK002</strain>
    </source>
</reference>
<keyword evidence="5" id="KW-0862">Zinc</keyword>
<feature type="compositionally biased region" description="Low complexity" evidence="12">
    <location>
        <begin position="262"/>
        <end position="279"/>
    </location>
</feature>
<proteinExistence type="inferred from homology"/>
<feature type="compositionally biased region" description="Low complexity" evidence="12">
    <location>
        <begin position="145"/>
        <end position="156"/>
    </location>
</feature>
<keyword evidence="9" id="KW-0804">Transcription</keyword>
<dbReference type="InterPro" id="IPR035965">
    <property type="entry name" value="PAS-like_dom_sf"/>
</dbReference>
<dbReference type="Proteomes" id="UP001218218">
    <property type="component" value="Unassembled WGS sequence"/>
</dbReference>
<comment type="caution">
    <text evidence="14">The sequence shown here is derived from an EMBL/GenBank/DDBJ whole genome shotgun (WGS) entry which is preliminary data.</text>
</comment>
<evidence type="ECO:0000313" key="14">
    <source>
        <dbReference type="EMBL" id="KAJ7346867.1"/>
    </source>
</evidence>
<comment type="subcellular location">
    <subcellularLocation>
        <location evidence="1">Nucleus</location>
    </subcellularLocation>
</comment>
<dbReference type="Gene3D" id="4.10.240.10">
    <property type="entry name" value="Zn(2)-C6 fungal-type DNA-binding domain"/>
    <property type="match status" value="1"/>
</dbReference>
<dbReference type="GO" id="GO:0006094">
    <property type="term" value="P:gluconeogenesis"/>
    <property type="evidence" value="ECO:0007669"/>
    <property type="project" value="UniProtKB-KW"/>
</dbReference>